<gene>
    <name evidence="1" type="ORF">HBO33_29440</name>
</gene>
<accession>A0A7Y1MW17</accession>
<evidence type="ECO:0000313" key="1">
    <source>
        <dbReference type="EMBL" id="NNA99266.1"/>
    </source>
</evidence>
<protein>
    <submittedName>
        <fullName evidence="1">Uncharacterized protein</fullName>
    </submittedName>
</protein>
<dbReference type="AlphaFoldDB" id="A0A7Y1MW17"/>
<name>A0A7Y1MW17_9PSED</name>
<reference evidence="1 2" key="1">
    <citation type="journal article" date="2020" name="Front. Microbiol.">
        <title>Genetic Organization of the aprX-lipA2 Operon Affects the Proteolytic Potential of Pseudomonas Species in Milk.</title>
        <authorList>
            <person name="Maier C."/>
            <person name="Huptas C."/>
            <person name="von Neubeck M."/>
            <person name="Scherer S."/>
            <person name="Wenning M."/>
            <person name="Lucking G."/>
        </authorList>
    </citation>
    <scope>NUCLEOTIDE SEQUENCE [LARGE SCALE GENOMIC DNA]</scope>
    <source>
        <strain evidence="1 2">G4779</strain>
    </source>
</reference>
<dbReference type="EMBL" id="JAAQYP010000089">
    <property type="protein sequence ID" value="NNA99266.1"/>
    <property type="molecule type" value="Genomic_DNA"/>
</dbReference>
<sequence length="84" mass="9014">MSKDNSEPAFPSDSNEFGAVLGMSLRDHFAAKAIAKIAPSFGEIGELATSGHEIEEILSLAAKYAYEIADQMLAARSAQPRRES</sequence>
<dbReference type="Proteomes" id="UP000542111">
    <property type="component" value="Unassembled WGS sequence"/>
</dbReference>
<dbReference type="RefSeq" id="WP_169899372.1">
    <property type="nucleotide sequence ID" value="NZ_JAAQYP010000089.1"/>
</dbReference>
<organism evidence="1 2">
    <name type="scientific">Pseudomonas gessardii</name>
    <dbReference type="NCBI Taxonomy" id="78544"/>
    <lineage>
        <taxon>Bacteria</taxon>
        <taxon>Pseudomonadati</taxon>
        <taxon>Pseudomonadota</taxon>
        <taxon>Gammaproteobacteria</taxon>
        <taxon>Pseudomonadales</taxon>
        <taxon>Pseudomonadaceae</taxon>
        <taxon>Pseudomonas</taxon>
    </lineage>
</organism>
<evidence type="ECO:0000313" key="2">
    <source>
        <dbReference type="Proteomes" id="UP000542111"/>
    </source>
</evidence>
<comment type="caution">
    <text evidence="1">The sequence shown here is derived from an EMBL/GenBank/DDBJ whole genome shotgun (WGS) entry which is preliminary data.</text>
</comment>
<proteinExistence type="predicted"/>